<dbReference type="Gene3D" id="3.40.630.10">
    <property type="entry name" value="Zn peptidases"/>
    <property type="match status" value="1"/>
</dbReference>
<dbReference type="EMBL" id="PJKA01000010">
    <property type="protein sequence ID" value="PNC18345.1"/>
    <property type="molecule type" value="Genomic_DNA"/>
</dbReference>
<dbReference type="InterPro" id="IPR045175">
    <property type="entry name" value="M28_fam"/>
</dbReference>
<accession>A0A2N8HEG8</accession>
<name>A0A2N8HEG8_9BACT</name>
<dbReference type="RefSeq" id="WP_102713881.1">
    <property type="nucleotide sequence ID" value="NZ_PJKA01000010.1"/>
</dbReference>
<dbReference type="GO" id="GO:0006508">
    <property type="term" value="P:proteolysis"/>
    <property type="evidence" value="ECO:0007669"/>
    <property type="project" value="InterPro"/>
</dbReference>
<evidence type="ECO:0000313" key="3">
    <source>
        <dbReference type="Proteomes" id="UP000236000"/>
    </source>
</evidence>
<reference evidence="2 3" key="1">
    <citation type="journal article" date="2017" name="BMC Genomics">
        <title>Genome sequencing of 39 Akkermansia muciniphila isolates reveals its population structure, genomic and functional diverisity, and global distribution in mammalian gut microbiotas.</title>
        <authorList>
            <person name="Guo X."/>
            <person name="Li S."/>
            <person name="Zhang J."/>
            <person name="Wu F."/>
            <person name="Li X."/>
            <person name="Wu D."/>
            <person name="Zhang M."/>
            <person name="Ou Z."/>
            <person name="Jie Z."/>
            <person name="Yan Q."/>
            <person name="Li P."/>
            <person name="Yi J."/>
            <person name="Peng Y."/>
        </authorList>
    </citation>
    <scope>NUCLEOTIDE SEQUENCE [LARGE SCALE GENOMIC DNA]</scope>
    <source>
        <strain evidence="2 3">GP24</strain>
    </source>
</reference>
<dbReference type="InterPro" id="IPR007484">
    <property type="entry name" value="Peptidase_M28"/>
</dbReference>
<dbReference type="PANTHER" id="PTHR12147:SF26">
    <property type="entry name" value="PEPTIDASE M28 DOMAIN-CONTAINING PROTEIN"/>
    <property type="match status" value="1"/>
</dbReference>
<proteinExistence type="predicted"/>
<dbReference type="Pfam" id="PF04389">
    <property type="entry name" value="Peptidase_M28"/>
    <property type="match status" value="1"/>
</dbReference>
<dbReference type="AlphaFoldDB" id="A0A2N8HEG8"/>
<evidence type="ECO:0000313" key="2">
    <source>
        <dbReference type="EMBL" id="PNC18345.1"/>
    </source>
</evidence>
<dbReference type="Proteomes" id="UP000236000">
    <property type="component" value="Unassembled WGS sequence"/>
</dbReference>
<sequence length="356" mass="38418">MNLSSSLIKCGLLTAAACLSLGSCSKLFPPCGSGEIPETEQTETLLKAHVTHLADTIGERNAYKPGTMERSARYIEKTLADMGYTVTRQAVDIPVSPEFGAVKDRTVYNLIATKKGTSPRSKTLIIGAHYDTKVGMDNWHDHGPARPARTGTPGANDNASGVAALLETARALAATPTLHDVCLVAYANEEPPFYQTPSMGSVVHAKSVARHPGKDRIIGMIALETLGCYSPRVNKKRQSAVAAGLAGLPDRCDYVAFMSTNTGRKLARSCAEEFAALSRFPVRSAVFPYYTRGVSWSDDWGYMKEGIPSFAATDTAFLRCDDYHETSDTAEKLDYPQFAEVVQGLSQLVISLANKP</sequence>
<dbReference type="GO" id="GO:0008235">
    <property type="term" value="F:metalloexopeptidase activity"/>
    <property type="evidence" value="ECO:0007669"/>
    <property type="project" value="InterPro"/>
</dbReference>
<feature type="domain" description="Peptidase M28" evidence="1">
    <location>
        <begin position="109"/>
        <end position="347"/>
    </location>
</feature>
<protein>
    <recommendedName>
        <fullName evidence="1">Peptidase M28 domain-containing protein</fullName>
    </recommendedName>
</protein>
<dbReference type="OrthoDB" id="9762302at2"/>
<evidence type="ECO:0000259" key="1">
    <source>
        <dbReference type="Pfam" id="PF04389"/>
    </source>
</evidence>
<comment type="caution">
    <text evidence="2">The sequence shown here is derived from an EMBL/GenBank/DDBJ whole genome shotgun (WGS) entry which is preliminary data.</text>
</comment>
<dbReference type="SUPFAM" id="SSF53187">
    <property type="entry name" value="Zn-dependent exopeptidases"/>
    <property type="match status" value="1"/>
</dbReference>
<organism evidence="2 3">
    <name type="scientific">Akkermansia muciniphila</name>
    <dbReference type="NCBI Taxonomy" id="239935"/>
    <lineage>
        <taxon>Bacteria</taxon>
        <taxon>Pseudomonadati</taxon>
        <taxon>Verrucomicrobiota</taxon>
        <taxon>Verrucomicrobiia</taxon>
        <taxon>Verrucomicrobiales</taxon>
        <taxon>Akkermansiaceae</taxon>
        <taxon>Akkermansia</taxon>
    </lineage>
</organism>
<gene>
    <name evidence="2" type="ORF">CXU22_06895</name>
</gene>
<dbReference type="PANTHER" id="PTHR12147">
    <property type="entry name" value="METALLOPEPTIDASE M28 FAMILY MEMBER"/>
    <property type="match status" value="1"/>
</dbReference>